<dbReference type="Gene3D" id="1.20.120.430">
    <property type="entry name" value="tRNA modification GTPase MnmE domain 2"/>
    <property type="match status" value="1"/>
</dbReference>
<keyword evidence="2" id="KW-0378">Hydrolase</keyword>
<dbReference type="EC" id="3.6.-.-" evidence="2"/>
<feature type="domain" description="MnmE helical" evidence="1">
    <location>
        <begin position="2"/>
        <end position="59"/>
    </location>
</feature>
<reference evidence="2 3" key="1">
    <citation type="submission" date="2018-06" db="EMBL/GenBank/DDBJ databases">
        <authorList>
            <consortium name="Pathogen Informatics"/>
            <person name="Doyle S."/>
        </authorList>
    </citation>
    <scope>NUCLEOTIDE SEQUENCE [LARGE SCALE GENOMIC DNA]</scope>
    <source>
        <strain evidence="2 3">NCTC12157</strain>
    </source>
</reference>
<dbReference type="AlphaFoldDB" id="A0A377NM37"/>
<dbReference type="Pfam" id="PF12631">
    <property type="entry name" value="MnmE_helical"/>
    <property type="match status" value="1"/>
</dbReference>
<protein>
    <submittedName>
        <fullName evidence="2">tRNA modification GTPase MnmE</fullName>
        <ecNumber evidence="2">3.6.-.-</ecNumber>
    </submittedName>
</protein>
<dbReference type="EMBL" id="UGGO01000001">
    <property type="protein sequence ID" value="STQ47107.1"/>
    <property type="molecule type" value="Genomic_DNA"/>
</dbReference>
<evidence type="ECO:0000313" key="3">
    <source>
        <dbReference type="Proteomes" id="UP000254304"/>
    </source>
</evidence>
<dbReference type="Proteomes" id="UP000254304">
    <property type="component" value="Unassembled WGS sequence"/>
</dbReference>
<evidence type="ECO:0000259" key="1">
    <source>
        <dbReference type="Pfam" id="PF12631"/>
    </source>
</evidence>
<dbReference type="GO" id="GO:0016787">
    <property type="term" value="F:hydrolase activity"/>
    <property type="evidence" value="ECO:0007669"/>
    <property type="project" value="UniProtKB-KW"/>
</dbReference>
<name>A0A377NM37_9GAMM</name>
<accession>A0A377NM37</accession>
<dbReference type="InterPro" id="IPR027368">
    <property type="entry name" value="MnmE_dom2"/>
</dbReference>
<dbReference type="InterPro" id="IPR025867">
    <property type="entry name" value="MnmE_helical"/>
</dbReference>
<sequence>MQALELAAEHLIRGKDQLIGARAGELLAEELRMSQQALSEITGEFTSDDLLGRIFSSFCIGK</sequence>
<evidence type="ECO:0000313" key="2">
    <source>
        <dbReference type="EMBL" id="STQ47107.1"/>
    </source>
</evidence>
<dbReference type="SUPFAM" id="SSF116878">
    <property type="entry name" value="TrmE connector domain"/>
    <property type="match status" value="1"/>
</dbReference>
<proteinExistence type="predicted"/>
<gene>
    <name evidence="2" type="primary">mnmE_1</name>
    <name evidence="2" type="ORF">NCTC12157_04940</name>
</gene>
<organism evidence="2 3">
    <name type="scientific">Ewingella americana</name>
    <dbReference type="NCBI Taxonomy" id="41202"/>
    <lineage>
        <taxon>Bacteria</taxon>
        <taxon>Pseudomonadati</taxon>
        <taxon>Pseudomonadota</taxon>
        <taxon>Gammaproteobacteria</taxon>
        <taxon>Enterobacterales</taxon>
        <taxon>Yersiniaceae</taxon>
        <taxon>Ewingella</taxon>
    </lineage>
</organism>